<dbReference type="InterPro" id="IPR029009">
    <property type="entry name" value="ASB_dom_sf"/>
</dbReference>
<comment type="cofactor">
    <cofactor evidence="1">
        <name>[4Fe-4S] cluster</name>
        <dbReference type="ChEBI" id="CHEBI:49883"/>
    </cofactor>
</comment>
<dbReference type="AlphaFoldDB" id="A0A9D1QQL7"/>
<evidence type="ECO:0000256" key="3">
    <source>
        <dbReference type="ARBA" id="ARBA00008636"/>
    </source>
</evidence>
<feature type="domain" description="Serine dehydratase beta chain" evidence="13">
    <location>
        <begin position="7"/>
        <end position="136"/>
    </location>
</feature>
<evidence type="ECO:0000313" key="15">
    <source>
        <dbReference type="Proteomes" id="UP000886878"/>
    </source>
</evidence>
<dbReference type="EC" id="4.3.1.17" evidence="4"/>
<reference evidence="14" key="2">
    <citation type="submission" date="2021-04" db="EMBL/GenBank/DDBJ databases">
        <authorList>
            <person name="Gilroy R."/>
        </authorList>
    </citation>
    <scope>NUCLEOTIDE SEQUENCE</scope>
    <source>
        <strain evidence="14">ChiHejej3B27-2180</strain>
    </source>
</reference>
<dbReference type="InterPro" id="IPR005131">
    <property type="entry name" value="Ser_deHydtase_bsu"/>
</dbReference>
<dbReference type="InterPro" id="IPR051318">
    <property type="entry name" value="Fe-S_L-Ser"/>
</dbReference>
<keyword evidence="9" id="KW-0411">Iron-sulfur</keyword>
<evidence type="ECO:0000313" key="14">
    <source>
        <dbReference type="EMBL" id="HIW70405.1"/>
    </source>
</evidence>
<keyword evidence="6" id="KW-0004">4Fe-4S</keyword>
<reference evidence="14" key="1">
    <citation type="journal article" date="2021" name="PeerJ">
        <title>Extensive microbial diversity within the chicken gut microbiome revealed by metagenomics and culture.</title>
        <authorList>
            <person name="Gilroy R."/>
            <person name="Ravi A."/>
            <person name="Getino M."/>
            <person name="Pursley I."/>
            <person name="Horton D.L."/>
            <person name="Alikhan N.F."/>
            <person name="Baker D."/>
            <person name="Gharbi K."/>
            <person name="Hall N."/>
            <person name="Watson M."/>
            <person name="Adriaenssens E.M."/>
            <person name="Foster-Nyarko E."/>
            <person name="Jarju S."/>
            <person name="Secka A."/>
            <person name="Antonio M."/>
            <person name="Oren A."/>
            <person name="Chaudhuri R.R."/>
            <person name="La Ragione R."/>
            <person name="Hildebrand F."/>
            <person name="Pallen M.J."/>
        </authorList>
    </citation>
    <scope>NUCLEOTIDE SEQUENCE</scope>
    <source>
        <strain evidence="14">ChiHejej3B27-2180</strain>
    </source>
</reference>
<evidence type="ECO:0000259" key="13">
    <source>
        <dbReference type="Pfam" id="PF03315"/>
    </source>
</evidence>
<evidence type="ECO:0000256" key="7">
    <source>
        <dbReference type="ARBA" id="ARBA00022723"/>
    </source>
</evidence>
<evidence type="ECO:0000256" key="11">
    <source>
        <dbReference type="ARBA" id="ARBA00041766"/>
    </source>
</evidence>
<evidence type="ECO:0000256" key="2">
    <source>
        <dbReference type="ARBA" id="ARBA00004742"/>
    </source>
</evidence>
<keyword evidence="8" id="KW-0408">Iron</keyword>
<proteinExistence type="inferred from homology"/>
<evidence type="ECO:0000256" key="6">
    <source>
        <dbReference type="ARBA" id="ARBA00022485"/>
    </source>
</evidence>
<comment type="caution">
    <text evidence="14">The sequence shown here is derived from an EMBL/GenBank/DDBJ whole genome shotgun (WGS) entry which is preliminary data.</text>
</comment>
<organism evidence="14 15">
    <name type="scientific">Candidatus Limosilactobacillus merdipullorum</name>
    <dbReference type="NCBI Taxonomy" id="2838653"/>
    <lineage>
        <taxon>Bacteria</taxon>
        <taxon>Bacillati</taxon>
        <taxon>Bacillota</taxon>
        <taxon>Bacilli</taxon>
        <taxon>Lactobacillales</taxon>
        <taxon>Lactobacillaceae</taxon>
        <taxon>Limosilactobacillus</taxon>
    </lineage>
</organism>
<dbReference type="Proteomes" id="UP000886878">
    <property type="component" value="Unassembled WGS sequence"/>
</dbReference>
<dbReference type="GO" id="GO:0051539">
    <property type="term" value="F:4 iron, 4 sulfur cluster binding"/>
    <property type="evidence" value="ECO:0007669"/>
    <property type="project" value="UniProtKB-KW"/>
</dbReference>
<dbReference type="EMBL" id="DXGK01000064">
    <property type="protein sequence ID" value="HIW70405.1"/>
    <property type="molecule type" value="Genomic_DNA"/>
</dbReference>
<evidence type="ECO:0000256" key="10">
    <source>
        <dbReference type="ARBA" id="ARBA00023239"/>
    </source>
</evidence>
<dbReference type="Pfam" id="PF03315">
    <property type="entry name" value="SDH_beta"/>
    <property type="match status" value="1"/>
</dbReference>
<dbReference type="GO" id="GO:0046872">
    <property type="term" value="F:metal ion binding"/>
    <property type="evidence" value="ECO:0007669"/>
    <property type="project" value="UniProtKB-KW"/>
</dbReference>
<evidence type="ECO:0000256" key="12">
    <source>
        <dbReference type="ARBA" id="ARBA00049406"/>
    </source>
</evidence>
<dbReference type="PANTHER" id="PTHR30182">
    <property type="entry name" value="L-SERINE DEHYDRATASE"/>
    <property type="match status" value="1"/>
</dbReference>
<comment type="catalytic activity">
    <reaction evidence="12">
        <text>L-serine = pyruvate + NH4(+)</text>
        <dbReference type="Rhea" id="RHEA:19169"/>
        <dbReference type="ChEBI" id="CHEBI:15361"/>
        <dbReference type="ChEBI" id="CHEBI:28938"/>
        <dbReference type="ChEBI" id="CHEBI:33384"/>
        <dbReference type="EC" id="4.3.1.17"/>
    </reaction>
</comment>
<comment type="similarity">
    <text evidence="3">Belongs to the iron-sulfur dependent L-serine dehydratase family.</text>
</comment>
<sequence>MNERYKSVFDIIGPIMIGPSSSHTAGTVQIGRMARAVFGGTPAELTVHYYESFAHTHAGHGTDYAIVAGVMGMATDDRRVPMATRMARTSGMKVGFIEEIIPSPVGHPNTARLLLSNADHSLNVEVTGCSIGGGTIEIRQVRFNDVSFDLPGQLPVIIFRDTRKNTKLHTILIRLIDKLAPFTSQQMARGKRTTIYAFTLKNKLTPKVMKRLKLVVPDLIFMQPGD</sequence>
<comment type="pathway">
    <text evidence="2">Carbohydrate biosynthesis; gluconeogenesis.</text>
</comment>
<evidence type="ECO:0000256" key="1">
    <source>
        <dbReference type="ARBA" id="ARBA00001966"/>
    </source>
</evidence>
<evidence type="ECO:0000256" key="5">
    <source>
        <dbReference type="ARBA" id="ARBA00022432"/>
    </source>
</evidence>
<accession>A0A9D1QQL7</accession>
<name>A0A9D1QQL7_9LACO</name>
<evidence type="ECO:0000256" key="9">
    <source>
        <dbReference type="ARBA" id="ARBA00023014"/>
    </source>
</evidence>
<gene>
    <name evidence="14" type="ORF">H9876_03360</name>
</gene>
<protein>
    <recommendedName>
        <fullName evidence="4">L-serine ammonia-lyase</fullName>
        <ecNumber evidence="4">4.3.1.17</ecNumber>
    </recommendedName>
    <alternativeName>
        <fullName evidence="11">L-serine deaminase</fullName>
    </alternativeName>
</protein>
<dbReference type="PANTHER" id="PTHR30182:SF12">
    <property type="entry name" value="L-SERINE DEHYDRATASE, BETA CHAIN-RELATED"/>
    <property type="match status" value="1"/>
</dbReference>
<keyword evidence="7" id="KW-0479">Metal-binding</keyword>
<keyword evidence="5" id="KW-0312">Gluconeogenesis</keyword>
<dbReference type="GO" id="GO:0006094">
    <property type="term" value="P:gluconeogenesis"/>
    <property type="evidence" value="ECO:0007669"/>
    <property type="project" value="UniProtKB-KW"/>
</dbReference>
<dbReference type="GO" id="GO:0003941">
    <property type="term" value="F:L-serine ammonia-lyase activity"/>
    <property type="evidence" value="ECO:0007669"/>
    <property type="project" value="UniProtKB-EC"/>
</dbReference>
<evidence type="ECO:0000256" key="4">
    <source>
        <dbReference type="ARBA" id="ARBA00012093"/>
    </source>
</evidence>
<evidence type="ECO:0000256" key="8">
    <source>
        <dbReference type="ARBA" id="ARBA00023004"/>
    </source>
</evidence>
<keyword evidence="10" id="KW-0456">Lyase</keyword>
<dbReference type="Gene3D" id="3.30.1330.90">
    <property type="entry name" value="D-3-phosphoglycerate dehydrogenase, domain 3"/>
    <property type="match status" value="1"/>
</dbReference>
<dbReference type="SUPFAM" id="SSF143548">
    <property type="entry name" value="Serine metabolism enzymes domain"/>
    <property type="match status" value="1"/>
</dbReference>